<gene>
    <name evidence="2" type="ORF">MPH_07143</name>
</gene>
<name>K2RLX7_MACPH</name>
<accession>K2RLX7</accession>
<keyword evidence="1" id="KW-0732">Signal</keyword>
<proteinExistence type="predicted"/>
<dbReference type="VEuPathDB" id="FungiDB:MPH_07143"/>
<protein>
    <submittedName>
        <fullName evidence="2">Uncharacterized protein</fullName>
    </submittedName>
</protein>
<reference evidence="2 3" key="1">
    <citation type="journal article" date="2012" name="BMC Genomics">
        <title>Tools to kill: Genome of one of the most destructive plant pathogenic fungi Macrophomina phaseolina.</title>
        <authorList>
            <person name="Islam M.S."/>
            <person name="Haque M.S."/>
            <person name="Islam M.M."/>
            <person name="Emdad E.M."/>
            <person name="Halim A."/>
            <person name="Hossen Q.M.M."/>
            <person name="Hossain M.Z."/>
            <person name="Ahmed B."/>
            <person name="Rahim S."/>
            <person name="Rahman M.S."/>
            <person name="Alam M.M."/>
            <person name="Hou S."/>
            <person name="Wan X."/>
            <person name="Saito J.A."/>
            <person name="Alam M."/>
        </authorList>
    </citation>
    <scope>NUCLEOTIDE SEQUENCE [LARGE SCALE GENOMIC DNA]</scope>
    <source>
        <strain evidence="2 3">MS6</strain>
    </source>
</reference>
<organism evidence="2 3">
    <name type="scientific">Macrophomina phaseolina (strain MS6)</name>
    <name type="common">Charcoal rot fungus</name>
    <dbReference type="NCBI Taxonomy" id="1126212"/>
    <lineage>
        <taxon>Eukaryota</taxon>
        <taxon>Fungi</taxon>
        <taxon>Dikarya</taxon>
        <taxon>Ascomycota</taxon>
        <taxon>Pezizomycotina</taxon>
        <taxon>Dothideomycetes</taxon>
        <taxon>Dothideomycetes incertae sedis</taxon>
        <taxon>Botryosphaeriales</taxon>
        <taxon>Botryosphaeriaceae</taxon>
        <taxon>Macrophomina</taxon>
    </lineage>
</organism>
<comment type="caution">
    <text evidence="2">The sequence shown here is derived from an EMBL/GenBank/DDBJ whole genome shotgun (WGS) entry which is preliminary data.</text>
</comment>
<evidence type="ECO:0000313" key="2">
    <source>
        <dbReference type="EMBL" id="EKG15708.1"/>
    </source>
</evidence>
<dbReference type="EMBL" id="AHHD01000293">
    <property type="protein sequence ID" value="EKG15708.1"/>
    <property type="molecule type" value="Genomic_DNA"/>
</dbReference>
<sequence length="109" mass="12214">MVTSLIVRSISLLTFAYISSEAWYDLLCRTEYLHVQFPLRESRVSNTHAIYYREKMKAQSYISLAEKLKVDTSQAVTGPTRGVLVVPNSHLSALASRYNVSTVVADGTK</sequence>
<evidence type="ECO:0000313" key="3">
    <source>
        <dbReference type="Proteomes" id="UP000007129"/>
    </source>
</evidence>
<feature type="chain" id="PRO_5003863833" evidence="1">
    <location>
        <begin position="21"/>
        <end position="109"/>
    </location>
</feature>
<dbReference type="InParanoid" id="K2RLX7"/>
<evidence type="ECO:0000256" key="1">
    <source>
        <dbReference type="SAM" id="SignalP"/>
    </source>
</evidence>
<dbReference type="AlphaFoldDB" id="K2RLX7"/>
<dbReference type="HOGENOM" id="CLU_2184469_0_0_1"/>
<feature type="signal peptide" evidence="1">
    <location>
        <begin position="1"/>
        <end position="20"/>
    </location>
</feature>
<dbReference type="Proteomes" id="UP000007129">
    <property type="component" value="Unassembled WGS sequence"/>
</dbReference>